<dbReference type="GO" id="GO:0005856">
    <property type="term" value="C:cytoskeleton"/>
    <property type="evidence" value="ECO:0007669"/>
    <property type="project" value="TreeGrafter"/>
</dbReference>
<comment type="similarity">
    <text evidence="1">Belongs to the aldolase class II family.</text>
</comment>
<organism evidence="3 4">
    <name type="scientific">Ruegeria atlantica</name>
    <dbReference type="NCBI Taxonomy" id="81569"/>
    <lineage>
        <taxon>Bacteria</taxon>
        <taxon>Pseudomonadati</taxon>
        <taxon>Pseudomonadota</taxon>
        <taxon>Alphaproteobacteria</taxon>
        <taxon>Rhodobacterales</taxon>
        <taxon>Roseobacteraceae</taxon>
        <taxon>Ruegeria</taxon>
    </lineage>
</organism>
<dbReference type="STRING" id="81569.RUM4293_04233"/>
<sequence>MTVTNLRANIDHWAERVDLAATFRWVERLNMHEGVANHFSLAVNPEGTQFLMNPNQMHFARVKASNLLFLDANDADVMNQPGAPDPTAWGLHGSIHRHCPHARCVMHVHSIFATVLASLADSTLPPIDQNTATFYNRYVIDQEFGGLAFESEGARCASMLSDPKKKVMIMGNHGVLVIGSDPADAFNRLYYFERAAETYIRALQTGQPLRVLPDEIAEKTAQELEDYPDQAQAHLREIKAILDDGGSDYAT</sequence>
<dbReference type="InterPro" id="IPR001303">
    <property type="entry name" value="Aldolase_II/adducin_N"/>
</dbReference>
<dbReference type="AlphaFoldDB" id="A0A0P1EIM8"/>
<protein>
    <submittedName>
        <fullName evidence="3">L-fuculose phosphate aldolase</fullName>
        <ecNumber evidence="3">4.1.2.17</ecNumber>
    </submittedName>
</protein>
<dbReference type="RefSeq" id="WP_058279334.1">
    <property type="nucleotide sequence ID" value="NZ_CYPU01000071.1"/>
</dbReference>
<gene>
    <name evidence="3" type="primary">fucA</name>
    <name evidence="3" type="ORF">RUA4292_04217</name>
</gene>
<evidence type="ECO:0000256" key="1">
    <source>
        <dbReference type="ARBA" id="ARBA00037961"/>
    </source>
</evidence>
<name>A0A0P1EIM8_9RHOB</name>
<evidence type="ECO:0000313" key="4">
    <source>
        <dbReference type="Proteomes" id="UP000050783"/>
    </source>
</evidence>
<dbReference type="PANTHER" id="PTHR10672:SF3">
    <property type="entry name" value="PROTEIN HU-LI TAI SHAO"/>
    <property type="match status" value="1"/>
</dbReference>
<dbReference type="GeneID" id="55495345"/>
<dbReference type="GO" id="GO:0051015">
    <property type="term" value="F:actin filament binding"/>
    <property type="evidence" value="ECO:0007669"/>
    <property type="project" value="TreeGrafter"/>
</dbReference>
<feature type="domain" description="Class II aldolase/adducin N-terminal" evidence="2">
    <location>
        <begin position="17"/>
        <end position="200"/>
    </location>
</feature>
<dbReference type="OrthoDB" id="5291399at2"/>
<accession>A0A0P1EIM8</accession>
<dbReference type="InterPro" id="IPR051017">
    <property type="entry name" value="Aldolase-II_Adducin_sf"/>
</dbReference>
<proteinExistence type="inferred from homology"/>
<dbReference type="Pfam" id="PF00596">
    <property type="entry name" value="Aldolase_II"/>
    <property type="match status" value="1"/>
</dbReference>
<dbReference type="InterPro" id="IPR036409">
    <property type="entry name" value="Aldolase_II/adducin_N_sf"/>
</dbReference>
<dbReference type="Proteomes" id="UP000050783">
    <property type="component" value="Unassembled WGS sequence"/>
</dbReference>
<dbReference type="EC" id="4.1.2.17" evidence="3"/>
<dbReference type="NCBIfam" id="NF005689">
    <property type="entry name" value="PRK07490.1"/>
    <property type="match status" value="1"/>
</dbReference>
<evidence type="ECO:0000259" key="2">
    <source>
        <dbReference type="SMART" id="SM01007"/>
    </source>
</evidence>
<dbReference type="GO" id="GO:0008738">
    <property type="term" value="F:L-fuculose-phosphate aldolase activity"/>
    <property type="evidence" value="ECO:0007669"/>
    <property type="project" value="UniProtKB-EC"/>
</dbReference>
<reference evidence="3 4" key="1">
    <citation type="submission" date="2015-09" db="EMBL/GenBank/DDBJ databases">
        <authorList>
            <consortium name="Swine Surveillance"/>
        </authorList>
    </citation>
    <scope>NUCLEOTIDE SEQUENCE [LARGE SCALE GENOMIC DNA]</scope>
    <source>
        <strain evidence="3 4">CECT 4292</strain>
    </source>
</reference>
<evidence type="ECO:0000313" key="3">
    <source>
        <dbReference type="EMBL" id="CUH50015.1"/>
    </source>
</evidence>
<keyword evidence="3" id="KW-0456">Lyase</keyword>
<dbReference type="EMBL" id="CYPU01000071">
    <property type="protein sequence ID" value="CUH50015.1"/>
    <property type="molecule type" value="Genomic_DNA"/>
</dbReference>
<dbReference type="PANTHER" id="PTHR10672">
    <property type="entry name" value="ADDUCIN"/>
    <property type="match status" value="1"/>
</dbReference>
<dbReference type="Gene3D" id="3.40.225.10">
    <property type="entry name" value="Class II aldolase/adducin N-terminal domain"/>
    <property type="match status" value="1"/>
</dbReference>
<dbReference type="SMART" id="SM01007">
    <property type="entry name" value="Aldolase_II"/>
    <property type="match status" value="1"/>
</dbReference>
<dbReference type="SUPFAM" id="SSF53639">
    <property type="entry name" value="AraD/HMP-PK domain-like"/>
    <property type="match status" value="1"/>
</dbReference>